<sequence>GCIVCQLEETSLYYVEILDYGHVAIVDKGDIYELAHRFATLPVQPIRCCLNLPYRYLHFREWIDDPKLERGVAEFQDFLLNVGFEEMMKVISDDESLKIDYVWKNARKCGEPWMVNITKGSVDVVGTICEIMDAKWESITSC</sequence>
<reference evidence="2" key="1">
    <citation type="submission" date="2021-06" db="EMBL/GenBank/DDBJ databases">
        <authorList>
            <person name="Hodson N. C."/>
            <person name="Mongue J. A."/>
            <person name="Jaron S. K."/>
        </authorList>
    </citation>
    <scope>NUCLEOTIDE SEQUENCE</scope>
</reference>
<evidence type="ECO:0000313" key="3">
    <source>
        <dbReference type="Proteomes" id="UP000708208"/>
    </source>
</evidence>
<dbReference type="Proteomes" id="UP000708208">
    <property type="component" value="Unassembled WGS sequence"/>
</dbReference>
<gene>
    <name evidence="2" type="ORF">AFUS01_LOCUS46746</name>
</gene>
<feature type="non-terminal residue" evidence="2">
    <location>
        <position position="1"/>
    </location>
</feature>
<organism evidence="2 3">
    <name type="scientific">Allacma fusca</name>
    <dbReference type="NCBI Taxonomy" id="39272"/>
    <lineage>
        <taxon>Eukaryota</taxon>
        <taxon>Metazoa</taxon>
        <taxon>Ecdysozoa</taxon>
        <taxon>Arthropoda</taxon>
        <taxon>Hexapoda</taxon>
        <taxon>Collembola</taxon>
        <taxon>Symphypleona</taxon>
        <taxon>Sminthuridae</taxon>
        <taxon>Allacma</taxon>
    </lineage>
</organism>
<protein>
    <recommendedName>
        <fullName evidence="1">Tudor domain-containing protein</fullName>
    </recommendedName>
</protein>
<keyword evidence="3" id="KW-1185">Reference proteome</keyword>
<evidence type="ECO:0000259" key="1">
    <source>
        <dbReference type="Pfam" id="PF00567"/>
    </source>
</evidence>
<name>A0A8J2LRT1_9HEXA</name>
<proteinExistence type="predicted"/>
<comment type="caution">
    <text evidence="2">The sequence shown here is derived from an EMBL/GenBank/DDBJ whole genome shotgun (WGS) entry which is preliminary data.</text>
</comment>
<evidence type="ECO:0000313" key="2">
    <source>
        <dbReference type="EMBL" id="CAG7837669.1"/>
    </source>
</evidence>
<feature type="domain" description="Tudor" evidence="1">
    <location>
        <begin position="6"/>
        <end position="51"/>
    </location>
</feature>
<dbReference type="Pfam" id="PF00567">
    <property type="entry name" value="TUDOR"/>
    <property type="match status" value="1"/>
</dbReference>
<accession>A0A8J2LRT1</accession>
<dbReference type="EMBL" id="CAJVCH010571503">
    <property type="protein sequence ID" value="CAG7837669.1"/>
    <property type="molecule type" value="Genomic_DNA"/>
</dbReference>
<dbReference type="AlphaFoldDB" id="A0A8J2LRT1"/>
<dbReference type="InterPro" id="IPR002999">
    <property type="entry name" value="Tudor"/>
</dbReference>